<feature type="transmembrane region" description="Helical" evidence="1">
    <location>
        <begin position="21"/>
        <end position="43"/>
    </location>
</feature>
<dbReference type="AlphaFoldDB" id="A0A9D0ZGE4"/>
<sequence length="120" mass="14227">MKKEQTILEWLGINNKWKRSVLILQLIRCFVALPGGFFVIFFIEFFTEIYLSGIMVFLLSFSIIMIIDFITIQLMKKNLLDIEHQKITTYYMVQFSRIFDSFGFLLFVIAIGLMIKDNCF</sequence>
<feature type="transmembrane region" description="Helical" evidence="1">
    <location>
        <begin position="49"/>
        <end position="74"/>
    </location>
</feature>
<keyword evidence="1" id="KW-1133">Transmembrane helix</keyword>
<dbReference type="Proteomes" id="UP000886787">
    <property type="component" value="Unassembled WGS sequence"/>
</dbReference>
<organism evidence="2 3">
    <name type="scientific">Candidatus Scatavimonas merdigallinarum</name>
    <dbReference type="NCBI Taxonomy" id="2840914"/>
    <lineage>
        <taxon>Bacteria</taxon>
        <taxon>Bacillati</taxon>
        <taxon>Bacillota</taxon>
        <taxon>Clostridia</taxon>
        <taxon>Eubacteriales</taxon>
        <taxon>Oscillospiraceae</taxon>
        <taxon>Oscillospiraceae incertae sedis</taxon>
        <taxon>Candidatus Scatavimonas</taxon>
    </lineage>
</organism>
<accession>A0A9D0ZGE4</accession>
<name>A0A9D0ZGE4_9FIRM</name>
<evidence type="ECO:0000313" key="3">
    <source>
        <dbReference type="Proteomes" id="UP000886787"/>
    </source>
</evidence>
<comment type="caution">
    <text evidence="2">The sequence shown here is derived from an EMBL/GenBank/DDBJ whole genome shotgun (WGS) entry which is preliminary data.</text>
</comment>
<keyword evidence="1" id="KW-0472">Membrane</keyword>
<reference evidence="2" key="2">
    <citation type="journal article" date="2021" name="PeerJ">
        <title>Extensive microbial diversity within the chicken gut microbiome revealed by metagenomics and culture.</title>
        <authorList>
            <person name="Gilroy R."/>
            <person name="Ravi A."/>
            <person name="Getino M."/>
            <person name="Pursley I."/>
            <person name="Horton D.L."/>
            <person name="Alikhan N.F."/>
            <person name="Baker D."/>
            <person name="Gharbi K."/>
            <person name="Hall N."/>
            <person name="Watson M."/>
            <person name="Adriaenssens E.M."/>
            <person name="Foster-Nyarko E."/>
            <person name="Jarju S."/>
            <person name="Secka A."/>
            <person name="Antonio M."/>
            <person name="Oren A."/>
            <person name="Chaudhuri R.R."/>
            <person name="La Ragione R."/>
            <person name="Hildebrand F."/>
            <person name="Pallen M.J."/>
        </authorList>
    </citation>
    <scope>NUCLEOTIDE SEQUENCE</scope>
    <source>
        <strain evidence="2">ChiSjej1B19-3389</strain>
    </source>
</reference>
<evidence type="ECO:0000256" key="1">
    <source>
        <dbReference type="SAM" id="Phobius"/>
    </source>
</evidence>
<feature type="transmembrane region" description="Helical" evidence="1">
    <location>
        <begin position="95"/>
        <end position="115"/>
    </location>
</feature>
<reference evidence="2" key="1">
    <citation type="submission" date="2020-10" db="EMBL/GenBank/DDBJ databases">
        <authorList>
            <person name="Gilroy R."/>
        </authorList>
    </citation>
    <scope>NUCLEOTIDE SEQUENCE</scope>
    <source>
        <strain evidence="2">ChiSjej1B19-3389</strain>
    </source>
</reference>
<dbReference type="EMBL" id="DVFW01000017">
    <property type="protein sequence ID" value="HIQ80148.1"/>
    <property type="molecule type" value="Genomic_DNA"/>
</dbReference>
<evidence type="ECO:0000313" key="2">
    <source>
        <dbReference type="EMBL" id="HIQ80148.1"/>
    </source>
</evidence>
<gene>
    <name evidence="2" type="ORF">IAD32_02535</name>
</gene>
<protein>
    <submittedName>
        <fullName evidence="2">Uncharacterized protein</fullName>
    </submittedName>
</protein>
<keyword evidence="1" id="KW-0812">Transmembrane</keyword>
<proteinExistence type="predicted"/>